<accession>A0A0G3FZN1</accession>
<proteinExistence type="predicted"/>
<keyword evidence="2" id="KW-1185">Reference proteome</keyword>
<sequence>MRGRIDHGAGLVRWRIDRLLHRARALARRPAVLAIAFGCGLLAGRLDMPGIKYTYGILAGQMKAWRIASSLIGSPLR</sequence>
<dbReference type="AlphaFoldDB" id="A0A0G3FZN1"/>
<dbReference type="KEGG" id="tvr:TVD_03210"/>
<reference evidence="1 2" key="1">
    <citation type="submission" date="2015-04" db="EMBL/GenBank/DDBJ databases">
        <title>Complete Sequence for the Genome of the Thioalkalivibrio versutus D301.</title>
        <authorList>
            <person name="Mu T."/>
            <person name="Zhou J."/>
            <person name="Xu X."/>
        </authorList>
    </citation>
    <scope>NUCLEOTIDE SEQUENCE [LARGE SCALE GENOMIC DNA]</scope>
    <source>
        <strain evidence="1 2">D301</strain>
    </source>
</reference>
<gene>
    <name evidence="1" type="ORF">TVD_03210</name>
</gene>
<evidence type="ECO:0000313" key="2">
    <source>
        <dbReference type="Proteomes" id="UP000064201"/>
    </source>
</evidence>
<evidence type="ECO:0000313" key="1">
    <source>
        <dbReference type="EMBL" id="AKJ94440.1"/>
    </source>
</evidence>
<name>A0A0G3FZN1_9GAMM</name>
<dbReference type="RefSeq" id="WP_018146292.1">
    <property type="nucleotide sequence ID" value="NZ_CP011367.1"/>
</dbReference>
<dbReference type="PATRIC" id="fig|106634.4.peg.655"/>
<dbReference type="OrthoDB" id="5787092at2"/>
<dbReference type="Proteomes" id="UP000064201">
    <property type="component" value="Chromosome"/>
</dbReference>
<protein>
    <submittedName>
        <fullName evidence="1">Uncharacterized protein</fullName>
    </submittedName>
</protein>
<organism evidence="1 2">
    <name type="scientific">Thioalkalivibrio versutus</name>
    <dbReference type="NCBI Taxonomy" id="106634"/>
    <lineage>
        <taxon>Bacteria</taxon>
        <taxon>Pseudomonadati</taxon>
        <taxon>Pseudomonadota</taxon>
        <taxon>Gammaproteobacteria</taxon>
        <taxon>Chromatiales</taxon>
        <taxon>Ectothiorhodospiraceae</taxon>
        <taxon>Thioalkalivibrio</taxon>
    </lineage>
</organism>
<dbReference type="EMBL" id="CP011367">
    <property type="protein sequence ID" value="AKJ94440.1"/>
    <property type="molecule type" value="Genomic_DNA"/>
</dbReference>